<reference evidence="2 3" key="1">
    <citation type="submission" date="2020-06" db="EMBL/GenBank/DDBJ databases">
        <title>Schlegella sp. ID0723 isolated from air conditioner.</title>
        <authorList>
            <person name="Kim D.Y."/>
            <person name="Kim D.-U."/>
        </authorList>
    </citation>
    <scope>NUCLEOTIDE SEQUENCE [LARGE SCALE GENOMIC DNA]</scope>
    <source>
        <strain evidence="2 3">ID0723</strain>
    </source>
</reference>
<feature type="region of interest" description="Disordered" evidence="1">
    <location>
        <begin position="68"/>
        <end position="117"/>
    </location>
</feature>
<dbReference type="EMBL" id="JABWMJ010000011">
    <property type="protein sequence ID" value="NUZ08083.1"/>
    <property type="molecule type" value="Genomic_DNA"/>
</dbReference>
<feature type="region of interest" description="Disordered" evidence="1">
    <location>
        <begin position="1"/>
        <end position="27"/>
    </location>
</feature>
<evidence type="ECO:0000313" key="2">
    <source>
        <dbReference type="EMBL" id="NUZ08083.1"/>
    </source>
</evidence>
<feature type="compositionally biased region" description="Low complexity" evidence="1">
    <location>
        <begin position="87"/>
        <end position="99"/>
    </location>
</feature>
<gene>
    <name evidence="2" type="ORF">HQN59_20155</name>
</gene>
<proteinExistence type="predicted"/>
<evidence type="ECO:0000313" key="3">
    <source>
        <dbReference type="Proteomes" id="UP000529637"/>
    </source>
</evidence>
<dbReference type="RefSeq" id="WP_176070925.1">
    <property type="nucleotide sequence ID" value="NZ_JABWMJ010000011.1"/>
</dbReference>
<evidence type="ECO:0000256" key="1">
    <source>
        <dbReference type="SAM" id="MobiDB-lite"/>
    </source>
</evidence>
<accession>A0A7Y6NRQ2</accession>
<keyword evidence="3" id="KW-1185">Reference proteome</keyword>
<name>A0A7Y6NRQ2_9BURK</name>
<organism evidence="2 3">
    <name type="scientific">Piscinibacter koreensis</name>
    <dbReference type="NCBI Taxonomy" id="2742824"/>
    <lineage>
        <taxon>Bacteria</taxon>
        <taxon>Pseudomonadati</taxon>
        <taxon>Pseudomonadota</taxon>
        <taxon>Betaproteobacteria</taxon>
        <taxon>Burkholderiales</taxon>
        <taxon>Sphaerotilaceae</taxon>
        <taxon>Piscinibacter</taxon>
    </lineage>
</organism>
<protein>
    <submittedName>
        <fullName evidence="2">Uncharacterized protein</fullName>
    </submittedName>
</protein>
<sequence length="142" mass="15270">MNEPTDLPPSTHSLSADITPKLPPGRANRKTLAFTAEIHRLRAAGYSFEAIRLAFLGAGFEVSRTTLKREAARTSPGAPAQREHALASRSSSPATRAAPVLVADQPLSPTSYLSDPRSGKEIAEAFMKRHIGNPLLEGKDTR</sequence>
<dbReference type="Proteomes" id="UP000529637">
    <property type="component" value="Unassembled WGS sequence"/>
</dbReference>
<dbReference type="AlphaFoldDB" id="A0A7Y6NRQ2"/>
<comment type="caution">
    <text evidence="2">The sequence shown here is derived from an EMBL/GenBank/DDBJ whole genome shotgun (WGS) entry which is preliminary data.</text>
</comment>